<keyword evidence="3" id="KW-1185">Reference proteome</keyword>
<dbReference type="EMBL" id="JAUHHV010000001">
    <property type="protein sequence ID" value="KAK1440489.1"/>
    <property type="molecule type" value="Genomic_DNA"/>
</dbReference>
<dbReference type="PANTHER" id="PTHR33018:SF35">
    <property type="entry name" value="ULP1 PROTEASE FAMILY CATALYTIC DOMAIN, PAPAIN-LIKE CYSTEINE PEPTIDASE SUPERFAMILY"/>
    <property type="match status" value="1"/>
</dbReference>
<dbReference type="InterPro" id="IPR058352">
    <property type="entry name" value="DUF8039"/>
</dbReference>
<organism evidence="2 3">
    <name type="scientific">Tagetes erecta</name>
    <name type="common">African marigold</name>
    <dbReference type="NCBI Taxonomy" id="13708"/>
    <lineage>
        <taxon>Eukaryota</taxon>
        <taxon>Viridiplantae</taxon>
        <taxon>Streptophyta</taxon>
        <taxon>Embryophyta</taxon>
        <taxon>Tracheophyta</taxon>
        <taxon>Spermatophyta</taxon>
        <taxon>Magnoliopsida</taxon>
        <taxon>eudicotyledons</taxon>
        <taxon>Gunneridae</taxon>
        <taxon>Pentapetalae</taxon>
        <taxon>asterids</taxon>
        <taxon>campanulids</taxon>
        <taxon>Asterales</taxon>
        <taxon>Asteraceae</taxon>
        <taxon>Asteroideae</taxon>
        <taxon>Heliantheae alliance</taxon>
        <taxon>Tageteae</taxon>
        <taxon>Tagetes</taxon>
    </lineage>
</organism>
<dbReference type="PANTHER" id="PTHR33018">
    <property type="entry name" value="OS10G0338966 PROTEIN-RELATED"/>
    <property type="match status" value="1"/>
</dbReference>
<name>A0AAD8LDS2_TARER</name>
<sequence length="529" mass="60548">MSNNIPIEKRKLLKFTKDGQPCGLLAAKFKTWYSNELKHNFSYHIPMSNFPKEDFDRMWLQAKAYWMIQTDAPREFMKKWSKKRGTNWRCELNTKFVKKNKNACDTYPFLDRDHWNDFVAQKSTDEFKAKSVQAKTANAANKNVLRLGRSGWVGFKERKENIWPQLVAKYTDFKGITNSRSRWFLMGHAKENKETNEYELTEFVIEIGVDLYRVEQEMIADGSYAQNKDDPLVRVVGPEHGGRSRTVSNLVGHTKVDGGLYKNMNHHTDCDARLDTMRHASSYGSDGCVEYPPIETHTPCELLMNVGDNMVTVAYGDVWPHQFSDLHSRPISQGCVKVSVDAINDVYYNLGVYKVTKTDEVKCVEDMTLQIVQWPRYAIKLSSKIESSHGSQRHGVDSPPLHDDENTFTSGYMPDVNVVNVKLEETDMNVVNAELEETIGGNIHDLLYEDDIFDENVGGTYTNLIRSVVQRFPVVQTQPAPETEGALEAEPAPKYTATEFIENCPYRIYRCSTGSILGYQLFIPTNYNP</sequence>
<dbReference type="Proteomes" id="UP001229421">
    <property type="component" value="Unassembled WGS sequence"/>
</dbReference>
<comment type="caution">
    <text evidence="2">The sequence shown here is derived from an EMBL/GenBank/DDBJ whole genome shotgun (WGS) entry which is preliminary data.</text>
</comment>
<evidence type="ECO:0000259" key="1">
    <source>
        <dbReference type="Pfam" id="PF26133"/>
    </source>
</evidence>
<feature type="domain" description="DUF8039" evidence="1">
    <location>
        <begin position="292"/>
        <end position="381"/>
    </location>
</feature>
<evidence type="ECO:0000313" key="2">
    <source>
        <dbReference type="EMBL" id="KAK1440489.1"/>
    </source>
</evidence>
<protein>
    <recommendedName>
        <fullName evidence="1">DUF8039 domain-containing protein</fullName>
    </recommendedName>
</protein>
<reference evidence="2" key="1">
    <citation type="journal article" date="2023" name="bioRxiv">
        <title>Improved chromosome-level genome assembly for marigold (Tagetes erecta).</title>
        <authorList>
            <person name="Jiang F."/>
            <person name="Yuan L."/>
            <person name="Wang S."/>
            <person name="Wang H."/>
            <person name="Xu D."/>
            <person name="Wang A."/>
            <person name="Fan W."/>
        </authorList>
    </citation>
    <scope>NUCLEOTIDE SEQUENCE</scope>
    <source>
        <strain evidence="2">WSJ</strain>
        <tissue evidence="2">Leaf</tissue>
    </source>
</reference>
<gene>
    <name evidence="2" type="ORF">QVD17_06317</name>
</gene>
<dbReference type="Pfam" id="PF26133">
    <property type="entry name" value="DUF8039"/>
    <property type="match status" value="1"/>
</dbReference>
<accession>A0AAD8LDS2</accession>
<dbReference type="AlphaFoldDB" id="A0AAD8LDS2"/>
<evidence type="ECO:0000313" key="3">
    <source>
        <dbReference type="Proteomes" id="UP001229421"/>
    </source>
</evidence>
<proteinExistence type="predicted"/>